<feature type="domain" description="C-type lysozyme inhibitor" evidence="6">
    <location>
        <begin position="48"/>
        <end position="113"/>
    </location>
</feature>
<keyword evidence="1 5" id="KW-0732">Signal</keyword>
<evidence type="ECO:0000256" key="2">
    <source>
        <dbReference type="ARBA" id="ARBA00023136"/>
    </source>
</evidence>
<protein>
    <submittedName>
        <fullName evidence="7">Opacity-associated protein OapB</fullName>
    </submittedName>
</protein>
<sequence>MRKKISLILTALLLGACSTETSLLPSEPQQMQIQKIDKASQKSKSMLYQCKQGKQIRVVQITPKKSRKKNLRTLSITFNGMTEKLTRSISQQGKEYTNIRWRWIQREDQSILTNSLGVVLAEQCILQINK</sequence>
<comment type="caution">
    <text evidence="7">The sequence shown here is derived from an EMBL/GenBank/DDBJ whole genome shotgun (WGS) entry which is preliminary data.</text>
</comment>
<keyword evidence="8" id="KW-1185">Reference proteome</keyword>
<dbReference type="Proteomes" id="UP000188820">
    <property type="component" value="Unassembled WGS sequence"/>
</dbReference>
<feature type="chain" id="PRO_5047466027" evidence="5">
    <location>
        <begin position="23"/>
        <end position="130"/>
    </location>
</feature>
<evidence type="ECO:0000259" key="6">
    <source>
        <dbReference type="Pfam" id="PF09864"/>
    </source>
</evidence>
<evidence type="ECO:0000256" key="3">
    <source>
        <dbReference type="ARBA" id="ARBA00023139"/>
    </source>
</evidence>
<feature type="signal peptide" evidence="5">
    <location>
        <begin position="1"/>
        <end position="22"/>
    </location>
</feature>
<keyword evidence="2" id="KW-0472">Membrane</keyword>
<organism evidence="7 8">
    <name type="scientific">Rodentibacter caecimuris</name>
    <dbReference type="NCBI Taxonomy" id="1796644"/>
    <lineage>
        <taxon>Bacteria</taxon>
        <taxon>Pseudomonadati</taxon>
        <taxon>Pseudomonadota</taxon>
        <taxon>Gammaproteobacteria</taxon>
        <taxon>Pasteurellales</taxon>
        <taxon>Pasteurellaceae</taxon>
        <taxon>Rodentibacter</taxon>
    </lineage>
</organism>
<evidence type="ECO:0000256" key="5">
    <source>
        <dbReference type="SAM" id="SignalP"/>
    </source>
</evidence>
<keyword evidence="3" id="KW-0564">Palmitate</keyword>
<evidence type="ECO:0000313" key="7">
    <source>
        <dbReference type="EMBL" id="OOF70844.1"/>
    </source>
</evidence>
<dbReference type="InterPro" id="IPR012097">
    <property type="entry name" value="OapB"/>
</dbReference>
<dbReference type="InterPro" id="IPR018660">
    <property type="entry name" value="MliC"/>
</dbReference>
<keyword evidence="4" id="KW-0449">Lipoprotein</keyword>
<evidence type="ECO:0000313" key="8">
    <source>
        <dbReference type="Proteomes" id="UP000188820"/>
    </source>
</evidence>
<dbReference type="PIRSF" id="PIRSF007352">
    <property type="entry name" value="OapB"/>
    <property type="match status" value="1"/>
</dbReference>
<dbReference type="Gene3D" id="2.40.128.200">
    <property type="match status" value="1"/>
</dbReference>
<reference evidence="7 8" key="1">
    <citation type="submission" date="2016-10" db="EMBL/GenBank/DDBJ databases">
        <title>Rodentibacter gen. nov. and new species.</title>
        <authorList>
            <person name="Christensen H."/>
        </authorList>
    </citation>
    <scope>NUCLEOTIDE SEQUENCE [LARGE SCALE GENOMIC DNA]</scope>
    <source>
        <strain evidence="7 8">1998236014</strain>
    </source>
</reference>
<gene>
    <name evidence="7" type="ORF">BKG89_02455</name>
</gene>
<dbReference type="Pfam" id="PF09864">
    <property type="entry name" value="MliC"/>
    <property type="match status" value="1"/>
</dbReference>
<evidence type="ECO:0000256" key="4">
    <source>
        <dbReference type="ARBA" id="ARBA00023288"/>
    </source>
</evidence>
<evidence type="ECO:0000256" key="1">
    <source>
        <dbReference type="ARBA" id="ARBA00022729"/>
    </source>
</evidence>
<proteinExistence type="predicted"/>
<dbReference type="InterPro" id="IPR036328">
    <property type="entry name" value="MliC_sf"/>
</dbReference>
<dbReference type="PROSITE" id="PS51257">
    <property type="entry name" value="PROKAR_LIPOPROTEIN"/>
    <property type="match status" value="1"/>
</dbReference>
<name>A0ABX3KYS6_9PAST</name>
<accession>A0ABX3KYS6</accession>
<dbReference type="EMBL" id="MLAA01000007">
    <property type="protein sequence ID" value="OOF70844.1"/>
    <property type="molecule type" value="Genomic_DNA"/>
</dbReference>